<evidence type="ECO:0000313" key="19">
    <source>
        <dbReference type="EMBL" id="RPB14513.1"/>
    </source>
</evidence>
<accession>A0A3N4KVC5</accession>
<dbReference type="FunCoup" id="A0A3N4KVC5">
    <property type="interactions" value="17"/>
</dbReference>
<dbReference type="GO" id="GO:0000278">
    <property type="term" value="P:mitotic cell cycle"/>
    <property type="evidence" value="ECO:0007669"/>
    <property type="project" value="InterPro"/>
</dbReference>
<dbReference type="GO" id="GO:1990023">
    <property type="term" value="C:mitotic spindle midzone"/>
    <property type="evidence" value="ECO:0007669"/>
    <property type="project" value="TreeGrafter"/>
</dbReference>
<dbReference type="STRING" id="1392247.A0A3N4KVC5"/>
<dbReference type="EMBL" id="ML119117">
    <property type="protein sequence ID" value="RPB14513.1"/>
    <property type="molecule type" value="Genomic_DNA"/>
</dbReference>
<feature type="region of interest" description="Disordered" evidence="18">
    <location>
        <begin position="1"/>
        <end position="25"/>
    </location>
</feature>
<evidence type="ECO:0000256" key="8">
    <source>
        <dbReference type="ARBA" id="ARBA00022618"/>
    </source>
</evidence>
<evidence type="ECO:0000256" key="10">
    <source>
        <dbReference type="ARBA" id="ARBA00022776"/>
    </source>
</evidence>
<evidence type="ECO:0000256" key="14">
    <source>
        <dbReference type="ARBA" id="ARBA00023242"/>
    </source>
</evidence>
<proteinExistence type="inferred from homology"/>
<keyword evidence="10" id="KW-0498">Mitosis</keyword>
<keyword evidence="9" id="KW-0493">Microtubule</keyword>
<dbReference type="GO" id="GO:0051301">
    <property type="term" value="P:cell division"/>
    <property type="evidence" value="ECO:0007669"/>
    <property type="project" value="UniProtKB-KW"/>
</dbReference>
<dbReference type="InParanoid" id="A0A3N4KVC5"/>
<dbReference type="GO" id="GO:0008608">
    <property type="term" value="P:attachment of spindle microtubules to kinetochore"/>
    <property type="evidence" value="ECO:0007669"/>
    <property type="project" value="TreeGrafter"/>
</dbReference>
<dbReference type="PANTHER" id="PTHR28036:SF1">
    <property type="entry name" value="DASH COMPLEX SUBUNIT DAD2"/>
    <property type="match status" value="1"/>
</dbReference>
<dbReference type="Proteomes" id="UP000277580">
    <property type="component" value="Unassembled WGS sequence"/>
</dbReference>
<keyword evidence="15" id="KW-0131">Cell cycle</keyword>
<evidence type="ECO:0000256" key="3">
    <source>
        <dbReference type="ARBA" id="ARBA00004629"/>
    </source>
</evidence>
<evidence type="ECO:0000256" key="16">
    <source>
        <dbReference type="ARBA" id="ARBA00023328"/>
    </source>
</evidence>
<gene>
    <name evidence="19" type="ORF">P167DRAFT_533938</name>
</gene>
<keyword evidence="6" id="KW-0158">Chromosome</keyword>
<keyword evidence="8" id="KW-0132">Cell division</keyword>
<comment type="similarity">
    <text evidence="4">Belongs to the DASH complex DAD2 family.</text>
</comment>
<feature type="compositionally biased region" description="Basic and acidic residues" evidence="18">
    <location>
        <begin position="110"/>
        <end position="126"/>
    </location>
</feature>
<evidence type="ECO:0000256" key="13">
    <source>
        <dbReference type="ARBA" id="ARBA00023212"/>
    </source>
</evidence>
<evidence type="ECO:0000256" key="17">
    <source>
        <dbReference type="ARBA" id="ARBA00030568"/>
    </source>
</evidence>
<keyword evidence="14" id="KW-0539">Nucleus</keyword>
<evidence type="ECO:0000256" key="4">
    <source>
        <dbReference type="ARBA" id="ARBA00005501"/>
    </source>
</evidence>
<evidence type="ECO:0000313" key="20">
    <source>
        <dbReference type="Proteomes" id="UP000277580"/>
    </source>
</evidence>
<evidence type="ECO:0000256" key="2">
    <source>
        <dbReference type="ARBA" id="ARBA00004186"/>
    </source>
</evidence>
<sequence length="143" mass="15857">MSNYPNRYSQHFRQPSASTSASGSPALVARINEKKQELENLMALRDLSAGLAKQMEELEGKLATLTDGTEAVAAVLSNWHNVLRAIAMASSKIPQPKEEAEEDNPFAPKPKQEKQEEHDGLRRDENGVLMPQTLVRIPVLPQK</sequence>
<protein>
    <recommendedName>
        <fullName evidence="5">DASH complex subunit DAD2</fullName>
    </recommendedName>
    <alternativeName>
        <fullName evidence="17">Outer kinetochore protein DAD2</fullName>
    </alternativeName>
</protein>
<dbReference type="Pfam" id="PF08654">
    <property type="entry name" value="DASH_Dad2"/>
    <property type="match status" value="1"/>
</dbReference>
<evidence type="ECO:0000256" key="1">
    <source>
        <dbReference type="ARBA" id="ARBA00004123"/>
    </source>
</evidence>
<dbReference type="AlphaFoldDB" id="A0A3N4KVC5"/>
<comment type="subcellular location">
    <subcellularLocation>
        <location evidence="3">Chromosome</location>
        <location evidence="3">Centromere</location>
        <location evidence="3">Kinetochore</location>
    </subcellularLocation>
    <subcellularLocation>
        <location evidence="2">Cytoplasm</location>
        <location evidence="2">Cytoskeleton</location>
        <location evidence="2">Spindle</location>
    </subcellularLocation>
    <subcellularLocation>
        <location evidence="1">Nucleus</location>
    </subcellularLocation>
</comment>
<name>A0A3N4KVC5_9PEZI</name>
<evidence type="ECO:0000256" key="11">
    <source>
        <dbReference type="ARBA" id="ARBA00022829"/>
    </source>
</evidence>
<reference evidence="19 20" key="1">
    <citation type="journal article" date="2018" name="Nat. Ecol. Evol.">
        <title>Pezizomycetes genomes reveal the molecular basis of ectomycorrhizal truffle lifestyle.</title>
        <authorList>
            <person name="Murat C."/>
            <person name="Payen T."/>
            <person name="Noel B."/>
            <person name="Kuo A."/>
            <person name="Morin E."/>
            <person name="Chen J."/>
            <person name="Kohler A."/>
            <person name="Krizsan K."/>
            <person name="Balestrini R."/>
            <person name="Da Silva C."/>
            <person name="Montanini B."/>
            <person name="Hainaut M."/>
            <person name="Levati E."/>
            <person name="Barry K.W."/>
            <person name="Belfiori B."/>
            <person name="Cichocki N."/>
            <person name="Clum A."/>
            <person name="Dockter R.B."/>
            <person name="Fauchery L."/>
            <person name="Guy J."/>
            <person name="Iotti M."/>
            <person name="Le Tacon F."/>
            <person name="Lindquist E.A."/>
            <person name="Lipzen A."/>
            <person name="Malagnac F."/>
            <person name="Mello A."/>
            <person name="Molinier V."/>
            <person name="Miyauchi S."/>
            <person name="Poulain J."/>
            <person name="Riccioni C."/>
            <person name="Rubini A."/>
            <person name="Sitrit Y."/>
            <person name="Splivallo R."/>
            <person name="Traeger S."/>
            <person name="Wang M."/>
            <person name="Zifcakova L."/>
            <person name="Wipf D."/>
            <person name="Zambonelli A."/>
            <person name="Paolocci F."/>
            <person name="Nowrousian M."/>
            <person name="Ottonello S."/>
            <person name="Baldrian P."/>
            <person name="Spatafora J.W."/>
            <person name="Henrissat B."/>
            <person name="Nagy L.G."/>
            <person name="Aury J.M."/>
            <person name="Wincker P."/>
            <person name="Grigoriev I.V."/>
            <person name="Bonfante P."/>
            <person name="Martin F.M."/>
        </authorList>
    </citation>
    <scope>NUCLEOTIDE SEQUENCE [LARGE SCALE GENOMIC DNA]</scope>
    <source>
        <strain evidence="19 20">CCBAS932</strain>
    </source>
</reference>
<feature type="region of interest" description="Disordered" evidence="18">
    <location>
        <begin position="92"/>
        <end position="143"/>
    </location>
</feature>
<keyword evidence="16" id="KW-0137">Centromere</keyword>
<evidence type="ECO:0000256" key="9">
    <source>
        <dbReference type="ARBA" id="ARBA00022701"/>
    </source>
</evidence>
<keyword evidence="13" id="KW-0206">Cytoskeleton</keyword>
<evidence type="ECO:0000256" key="7">
    <source>
        <dbReference type="ARBA" id="ARBA00022490"/>
    </source>
</evidence>
<dbReference type="GO" id="GO:0005874">
    <property type="term" value="C:microtubule"/>
    <property type="evidence" value="ECO:0007669"/>
    <property type="project" value="UniProtKB-KW"/>
</dbReference>
<evidence type="ECO:0000256" key="6">
    <source>
        <dbReference type="ARBA" id="ARBA00022454"/>
    </source>
</evidence>
<dbReference type="OrthoDB" id="3230169at2759"/>
<keyword evidence="20" id="KW-1185">Reference proteome</keyword>
<evidence type="ECO:0000256" key="5">
    <source>
        <dbReference type="ARBA" id="ARBA00020260"/>
    </source>
</evidence>
<organism evidence="19 20">
    <name type="scientific">Morchella conica CCBAS932</name>
    <dbReference type="NCBI Taxonomy" id="1392247"/>
    <lineage>
        <taxon>Eukaryota</taxon>
        <taxon>Fungi</taxon>
        <taxon>Dikarya</taxon>
        <taxon>Ascomycota</taxon>
        <taxon>Pezizomycotina</taxon>
        <taxon>Pezizomycetes</taxon>
        <taxon>Pezizales</taxon>
        <taxon>Morchellaceae</taxon>
        <taxon>Morchella</taxon>
    </lineage>
</organism>
<dbReference type="InterPro" id="IPR013963">
    <property type="entry name" value="DASH_Dad2"/>
</dbReference>
<feature type="compositionally biased region" description="Low complexity" evidence="18">
    <location>
        <begin position="15"/>
        <end position="25"/>
    </location>
</feature>
<keyword evidence="11" id="KW-0159">Chromosome partition</keyword>
<evidence type="ECO:0000256" key="15">
    <source>
        <dbReference type="ARBA" id="ARBA00023306"/>
    </source>
</evidence>
<dbReference type="GO" id="GO:0042729">
    <property type="term" value="C:DASH complex"/>
    <property type="evidence" value="ECO:0007669"/>
    <property type="project" value="InterPro"/>
</dbReference>
<evidence type="ECO:0000256" key="12">
    <source>
        <dbReference type="ARBA" id="ARBA00022838"/>
    </source>
</evidence>
<dbReference type="PANTHER" id="PTHR28036">
    <property type="entry name" value="DASH COMPLEX SUBUNIT DAD2"/>
    <property type="match status" value="1"/>
</dbReference>
<feature type="compositionally biased region" description="Polar residues" evidence="18">
    <location>
        <begin position="1"/>
        <end position="13"/>
    </location>
</feature>
<keyword evidence="7" id="KW-0963">Cytoplasm</keyword>
<keyword evidence="12" id="KW-0995">Kinetochore</keyword>
<dbReference type="GO" id="GO:0044732">
    <property type="term" value="C:mitotic spindle pole body"/>
    <property type="evidence" value="ECO:0007669"/>
    <property type="project" value="TreeGrafter"/>
</dbReference>
<evidence type="ECO:0000256" key="18">
    <source>
        <dbReference type="SAM" id="MobiDB-lite"/>
    </source>
</evidence>